<feature type="compositionally biased region" description="Basic residues" evidence="2">
    <location>
        <begin position="383"/>
        <end position="393"/>
    </location>
</feature>
<gene>
    <name evidence="5" type="primary">LOC106468141</name>
</gene>
<dbReference type="PROSITE" id="PS50181">
    <property type="entry name" value="FBOX"/>
    <property type="match status" value="1"/>
</dbReference>
<dbReference type="SUPFAM" id="SSF81383">
    <property type="entry name" value="F-box domain"/>
    <property type="match status" value="1"/>
</dbReference>
<dbReference type="RefSeq" id="XP_013784006.1">
    <property type="nucleotide sequence ID" value="XM_013928552.2"/>
</dbReference>
<dbReference type="CDD" id="cd22100">
    <property type="entry name" value="F-box_FBXO28"/>
    <property type="match status" value="1"/>
</dbReference>
<feature type="compositionally biased region" description="Polar residues" evidence="2">
    <location>
        <begin position="304"/>
        <end position="325"/>
    </location>
</feature>
<dbReference type="Proteomes" id="UP000694941">
    <property type="component" value="Unplaced"/>
</dbReference>
<dbReference type="PANTHER" id="PTHR13252">
    <property type="entry name" value="F-BOX ONLY PROTEIN 28"/>
    <property type="match status" value="1"/>
</dbReference>
<evidence type="ECO:0000256" key="2">
    <source>
        <dbReference type="SAM" id="MobiDB-lite"/>
    </source>
</evidence>
<feature type="region of interest" description="Disordered" evidence="2">
    <location>
        <begin position="301"/>
        <end position="325"/>
    </location>
</feature>
<reference evidence="5" key="1">
    <citation type="submission" date="2025-08" db="UniProtKB">
        <authorList>
            <consortium name="RefSeq"/>
        </authorList>
    </citation>
    <scope>IDENTIFICATION</scope>
    <source>
        <tissue evidence="5">Muscle</tissue>
    </source>
</reference>
<dbReference type="SMART" id="SM00256">
    <property type="entry name" value="FBOX"/>
    <property type="match status" value="1"/>
</dbReference>
<dbReference type="GeneID" id="106468141"/>
<dbReference type="InterPro" id="IPR036047">
    <property type="entry name" value="F-box-like_dom_sf"/>
</dbReference>
<proteinExistence type="predicted"/>
<dbReference type="InterPro" id="IPR001810">
    <property type="entry name" value="F-box_dom"/>
</dbReference>
<protein>
    <submittedName>
        <fullName evidence="5">F-box only protein 28-like</fullName>
    </submittedName>
</protein>
<dbReference type="Gene3D" id="1.20.1280.50">
    <property type="match status" value="1"/>
</dbReference>
<evidence type="ECO:0000313" key="5">
    <source>
        <dbReference type="RefSeq" id="XP_013784006.1"/>
    </source>
</evidence>
<feature type="region of interest" description="Disordered" evidence="2">
    <location>
        <begin position="365"/>
        <end position="393"/>
    </location>
</feature>
<feature type="coiled-coil region" evidence="1">
    <location>
        <begin position="224"/>
        <end position="251"/>
    </location>
</feature>
<evidence type="ECO:0000259" key="3">
    <source>
        <dbReference type="PROSITE" id="PS50181"/>
    </source>
</evidence>
<dbReference type="Pfam" id="PF12937">
    <property type="entry name" value="F-box-like"/>
    <property type="match status" value="1"/>
</dbReference>
<sequence length="393" mass="45202">MDAEFDNDDVHILKLPTELLEKILTFLSYDEICHRRLVCKKFNRCCQHVLNVGFIQVEKFHARCLRNVKAQLPRRESERRNHPLARHCDILTAVETRLSLLSMTFMKYVEMGLCCFIPGKVIDEIYGVLRYIQTTKCPPRAHEILQELRDISSMAMEHFDENIAPILKMKIGASGSNISSQNCISLTGPPTHFPSTSRHYVKNIGVKQELAKINMTVKQLSSTNVTLRKELIDYKAKIAEQTKKLQEQEKHLLDQSQIIAEQGARIMEQEGKIGEVNKKLLEYDRHFADIMAELTRVQDPLRASGSSQQDAHVYNQTTDSSSDQNKMLLDKSYDSVSVNQNPDHESSDASNTFICNSSCTRRESTVKKRGFPYPEDEPNQRNKTLKLRFRKKK</sequence>
<name>A0ABM1BKU5_LIMPO</name>
<feature type="domain" description="F-box" evidence="3">
    <location>
        <begin position="9"/>
        <end position="57"/>
    </location>
</feature>
<dbReference type="PANTHER" id="PTHR13252:SF9">
    <property type="entry name" value="F-BOX ONLY PROTEIN 28"/>
    <property type="match status" value="1"/>
</dbReference>
<accession>A0ABM1BKU5</accession>
<organism evidence="4 5">
    <name type="scientific">Limulus polyphemus</name>
    <name type="common">Atlantic horseshoe crab</name>
    <dbReference type="NCBI Taxonomy" id="6850"/>
    <lineage>
        <taxon>Eukaryota</taxon>
        <taxon>Metazoa</taxon>
        <taxon>Ecdysozoa</taxon>
        <taxon>Arthropoda</taxon>
        <taxon>Chelicerata</taxon>
        <taxon>Merostomata</taxon>
        <taxon>Xiphosura</taxon>
        <taxon>Limulidae</taxon>
        <taxon>Limulus</taxon>
    </lineage>
</organism>
<keyword evidence="4" id="KW-1185">Reference proteome</keyword>
<dbReference type="InterPro" id="IPR039719">
    <property type="entry name" value="FBXO28"/>
</dbReference>
<keyword evidence="1" id="KW-0175">Coiled coil</keyword>
<evidence type="ECO:0000313" key="4">
    <source>
        <dbReference type="Proteomes" id="UP000694941"/>
    </source>
</evidence>
<evidence type="ECO:0000256" key="1">
    <source>
        <dbReference type="SAM" id="Coils"/>
    </source>
</evidence>